<gene>
    <name evidence="3" type="ORF">PBRASI_LOCUS3360</name>
</gene>
<feature type="transmembrane region" description="Helical" evidence="1">
    <location>
        <begin position="29"/>
        <end position="48"/>
    </location>
</feature>
<dbReference type="SUPFAM" id="SSF48317">
    <property type="entry name" value="Acid phosphatase/Vanadium-dependent haloperoxidase"/>
    <property type="match status" value="1"/>
</dbReference>
<keyword evidence="4" id="KW-1185">Reference proteome</keyword>
<evidence type="ECO:0000313" key="4">
    <source>
        <dbReference type="Proteomes" id="UP000789739"/>
    </source>
</evidence>
<keyword evidence="1" id="KW-0812">Transmembrane</keyword>
<dbReference type="SMART" id="SM00014">
    <property type="entry name" value="acidPPc"/>
    <property type="match status" value="1"/>
</dbReference>
<dbReference type="PANTHER" id="PTHR14969">
    <property type="entry name" value="SPHINGOSINE-1-PHOSPHATE PHOSPHOHYDROLASE"/>
    <property type="match status" value="1"/>
</dbReference>
<feature type="domain" description="Phosphatidic acid phosphatase type 2/haloperoxidase" evidence="2">
    <location>
        <begin position="31"/>
        <end position="143"/>
    </location>
</feature>
<dbReference type="Proteomes" id="UP000789739">
    <property type="component" value="Unassembled WGS sequence"/>
</dbReference>
<dbReference type="EMBL" id="CAJVPI010000299">
    <property type="protein sequence ID" value="CAG8515839.1"/>
    <property type="molecule type" value="Genomic_DNA"/>
</dbReference>
<proteinExistence type="predicted"/>
<dbReference type="Gene3D" id="1.20.144.10">
    <property type="entry name" value="Phosphatidic acid phosphatase type 2/haloperoxidase"/>
    <property type="match status" value="1"/>
</dbReference>
<keyword evidence="1" id="KW-0472">Membrane</keyword>
<dbReference type="InterPro" id="IPR000326">
    <property type="entry name" value="PAP2/HPO"/>
</dbReference>
<accession>A0A9N9F814</accession>
<dbReference type="AlphaFoldDB" id="A0A9N9F814"/>
<dbReference type="Pfam" id="PF01569">
    <property type="entry name" value="PAP2"/>
    <property type="match status" value="1"/>
</dbReference>
<evidence type="ECO:0000259" key="2">
    <source>
        <dbReference type="SMART" id="SM00014"/>
    </source>
</evidence>
<protein>
    <submittedName>
        <fullName evidence="3">4916_t:CDS:1</fullName>
    </submittedName>
</protein>
<dbReference type="InterPro" id="IPR036938">
    <property type="entry name" value="PAP2/HPO_sf"/>
</dbReference>
<dbReference type="GO" id="GO:0042392">
    <property type="term" value="F:sphingosine-1-phosphate phosphatase activity"/>
    <property type="evidence" value="ECO:0007669"/>
    <property type="project" value="TreeGrafter"/>
</dbReference>
<feature type="transmembrane region" description="Helical" evidence="1">
    <location>
        <begin position="95"/>
        <end position="115"/>
    </location>
</feature>
<keyword evidence="1" id="KW-1133">Transmembrane helix</keyword>
<sequence>MVVILEVLDKTRLWLGILAASTFAYFRNAHVIFVILGAITTSVIARILKRLIRQPRPKSCPNPRSTYGMPSNHSASTMYFAVYISLYLASSTPTLTVPLTLFITILLIAALSVVWSRVELGHHTRGQVIAGTIFGCLCARQWHSLWWEYALPWLVDIGFDKRLGVHEIGTVVGYVWDVFREHVGVR</sequence>
<evidence type="ECO:0000313" key="3">
    <source>
        <dbReference type="EMBL" id="CAG8515839.1"/>
    </source>
</evidence>
<dbReference type="OrthoDB" id="302705at2759"/>
<name>A0A9N9F814_9GLOM</name>
<evidence type="ECO:0000256" key="1">
    <source>
        <dbReference type="SAM" id="Phobius"/>
    </source>
</evidence>
<organism evidence="3 4">
    <name type="scientific">Paraglomus brasilianum</name>
    <dbReference type="NCBI Taxonomy" id="144538"/>
    <lineage>
        <taxon>Eukaryota</taxon>
        <taxon>Fungi</taxon>
        <taxon>Fungi incertae sedis</taxon>
        <taxon>Mucoromycota</taxon>
        <taxon>Glomeromycotina</taxon>
        <taxon>Glomeromycetes</taxon>
        <taxon>Paraglomerales</taxon>
        <taxon>Paraglomeraceae</taxon>
        <taxon>Paraglomus</taxon>
    </lineage>
</organism>
<reference evidence="3" key="1">
    <citation type="submission" date="2021-06" db="EMBL/GenBank/DDBJ databases">
        <authorList>
            <person name="Kallberg Y."/>
            <person name="Tangrot J."/>
            <person name="Rosling A."/>
        </authorList>
    </citation>
    <scope>NUCLEOTIDE SEQUENCE</scope>
    <source>
        <strain evidence="3">BR232B</strain>
    </source>
</reference>
<feature type="transmembrane region" description="Helical" evidence="1">
    <location>
        <begin position="69"/>
        <end position="89"/>
    </location>
</feature>
<comment type="caution">
    <text evidence="3">The sequence shown here is derived from an EMBL/GenBank/DDBJ whole genome shotgun (WGS) entry which is preliminary data.</text>
</comment>
<dbReference type="PANTHER" id="PTHR14969:SF13">
    <property type="entry name" value="AT30094P"/>
    <property type="match status" value="1"/>
</dbReference>